<dbReference type="OrthoDB" id="3269050at2759"/>
<sequence>MNHFDNQRYQPNQRRTDPKERNNDPRLLPAWVLVDSDFPSNVTVQIISAFVPFTMTKVLVVRASPPCDCLSRLLRFDLEPFVLKVYDPRFFDHRHKNTPERPWSLETERIAAANRGDGRRNLSFDTNDWPEDDDQAGWEEWYYQHSELQFHSEISAYTLLTPLQG</sequence>
<evidence type="ECO:0000313" key="2">
    <source>
        <dbReference type="EMBL" id="KAF5391200.1"/>
    </source>
</evidence>
<proteinExistence type="predicted"/>
<gene>
    <name evidence="2" type="ORF">D9757_003163</name>
</gene>
<feature type="compositionally biased region" description="Basic and acidic residues" evidence="1">
    <location>
        <begin position="14"/>
        <end position="23"/>
    </location>
</feature>
<dbReference type="EMBL" id="JAACJN010000011">
    <property type="protein sequence ID" value="KAF5391200.1"/>
    <property type="molecule type" value="Genomic_DNA"/>
</dbReference>
<dbReference type="Proteomes" id="UP000518752">
    <property type="component" value="Unassembled WGS sequence"/>
</dbReference>
<reference evidence="2 3" key="1">
    <citation type="journal article" date="2020" name="ISME J.">
        <title>Uncovering the hidden diversity of litter-decomposition mechanisms in mushroom-forming fungi.</title>
        <authorList>
            <person name="Floudas D."/>
            <person name="Bentzer J."/>
            <person name="Ahren D."/>
            <person name="Johansson T."/>
            <person name="Persson P."/>
            <person name="Tunlid A."/>
        </authorList>
    </citation>
    <scope>NUCLEOTIDE SEQUENCE [LARGE SCALE GENOMIC DNA]</scope>
    <source>
        <strain evidence="2 3">CBS 406.79</strain>
    </source>
</reference>
<dbReference type="AlphaFoldDB" id="A0A8H5HXX4"/>
<accession>A0A8H5HXX4</accession>
<evidence type="ECO:0000256" key="1">
    <source>
        <dbReference type="SAM" id="MobiDB-lite"/>
    </source>
</evidence>
<organism evidence="2 3">
    <name type="scientific">Collybiopsis confluens</name>
    <dbReference type="NCBI Taxonomy" id="2823264"/>
    <lineage>
        <taxon>Eukaryota</taxon>
        <taxon>Fungi</taxon>
        <taxon>Dikarya</taxon>
        <taxon>Basidiomycota</taxon>
        <taxon>Agaricomycotina</taxon>
        <taxon>Agaricomycetes</taxon>
        <taxon>Agaricomycetidae</taxon>
        <taxon>Agaricales</taxon>
        <taxon>Marasmiineae</taxon>
        <taxon>Omphalotaceae</taxon>
        <taxon>Collybiopsis</taxon>
    </lineage>
</organism>
<comment type="caution">
    <text evidence="2">The sequence shown here is derived from an EMBL/GenBank/DDBJ whole genome shotgun (WGS) entry which is preliminary data.</text>
</comment>
<evidence type="ECO:0000313" key="3">
    <source>
        <dbReference type="Proteomes" id="UP000518752"/>
    </source>
</evidence>
<keyword evidence="3" id="KW-1185">Reference proteome</keyword>
<feature type="region of interest" description="Disordered" evidence="1">
    <location>
        <begin position="1"/>
        <end position="23"/>
    </location>
</feature>
<protein>
    <submittedName>
        <fullName evidence="2">Uncharacterized protein</fullName>
    </submittedName>
</protein>
<name>A0A8H5HXX4_9AGAR</name>